<evidence type="ECO:0008006" key="3">
    <source>
        <dbReference type="Google" id="ProtNLM"/>
    </source>
</evidence>
<keyword evidence="2" id="KW-1185">Reference proteome</keyword>
<dbReference type="Proteomes" id="UP000254649">
    <property type="component" value="Unassembled WGS sequence"/>
</dbReference>
<organism evidence="1 2">
    <name type="scientific">[Actinobacillus] rossii</name>
    <dbReference type="NCBI Taxonomy" id="123820"/>
    <lineage>
        <taxon>Bacteria</taxon>
        <taxon>Pseudomonadati</taxon>
        <taxon>Pseudomonadota</taxon>
        <taxon>Gammaproteobacteria</taxon>
        <taxon>Pasteurellales</taxon>
        <taxon>Pasteurellaceae</taxon>
    </lineage>
</organism>
<dbReference type="EMBL" id="UFRQ01000003">
    <property type="protein sequence ID" value="SUT93631.1"/>
    <property type="molecule type" value="Genomic_DNA"/>
</dbReference>
<evidence type="ECO:0000313" key="2">
    <source>
        <dbReference type="Proteomes" id="UP000254649"/>
    </source>
</evidence>
<proteinExistence type="predicted"/>
<accession>A0A380U016</accession>
<name>A0A380U016_9PAST</name>
<dbReference type="AlphaFoldDB" id="A0A380U016"/>
<evidence type="ECO:0000313" key="1">
    <source>
        <dbReference type="EMBL" id="SUT93631.1"/>
    </source>
</evidence>
<gene>
    <name evidence="1" type="ORF">NCTC10801_01994</name>
</gene>
<reference evidence="1 2" key="1">
    <citation type="submission" date="2018-06" db="EMBL/GenBank/DDBJ databases">
        <authorList>
            <consortium name="Pathogen Informatics"/>
            <person name="Doyle S."/>
        </authorList>
    </citation>
    <scope>NUCLEOTIDE SEQUENCE [LARGE SCALE GENOMIC DNA]</scope>
    <source>
        <strain evidence="1 2">NCTC10801</strain>
    </source>
</reference>
<sequence>MGKFEMTLREKLLKNTPKLTEIEINGEKYFVREFTVGEMNHALYGQQQELIKLAQKQGIELNFNDEEELTKQLSQVYDPYRLARSLATRLCDENGNNIFDVENQDDLNALSKLDKATFEQFSKALADIAPKNSTTGADSN</sequence>
<protein>
    <recommendedName>
        <fullName evidence="3">Phage protein</fullName>
    </recommendedName>
</protein>